<evidence type="ECO:0000313" key="1">
    <source>
        <dbReference type="EMBL" id="EZF54834.1"/>
    </source>
</evidence>
<reference evidence="1" key="1">
    <citation type="submission" date="2014-02" db="EMBL/GenBank/DDBJ databases">
        <title>The Genome Sequence of Trichophyton rubrum (morphotype fischeri) CBS 288.86.</title>
        <authorList>
            <consortium name="The Broad Institute Genomics Platform"/>
            <person name="Cuomo C.A."/>
            <person name="White T.C."/>
            <person name="Graser Y."/>
            <person name="Martinez-Rossi N."/>
            <person name="Heitman J."/>
            <person name="Young S.K."/>
            <person name="Zeng Q."/>
            <person name="Gargeya S."/>
            <person name="Abouelleil A."/>
            <person name="Alvarado L."/>
            <person name="Chapman S.B."/>
            <person name="Gainer-Dewar J."/>
            <person name="Goldberg J."/>
            <person name="Griggs A."/>
            <person name="Gujja S."/>
            <person name="Hansen M."/>
            <person name="Howarth C."/>
            <person name="Imamovic A."/>
            <person name="Larimer J."/>
            <person name="Martinez D."/>
            <person name="Murphy C."/>
            <person name="Pearson M.D."/>
            <person name="Persinoti G."/>
            <person name="Poon T."/>
            <person name="Priest M."/>
            <person name="Roberts A.D."/>
            <person name="Saif S."/>
            <person name="Shea T.D."/>
            <person name="Sykes S.N."/>
            <person name="Wortman J."/>
            <person name="Nusbaum C."/>
            <person name="Birren B."/>
        </authorList>
    </citation>
    <scope>NUCLEOTIDE SEQUENCE [LARGE SCALE GENOMIC DNA]</scope>
    <source>
        <strain evidence="1">CBS 288.86</strain>
    </source>
</reference>
<dbReference type="AlphaFoldDB" id="A0A022W941"/>
<proteinExistence type="predicted"/>
<name>A0A022W941_TRIRU</name>
<dbReference type="EMBL" id="KK207773">
    <property type="protein sequence ID" value="EZF54834.1"/>
    <property type="molecule type" value="Genomic_DNA"/>
</dbReference>
<sequence>MDRERPSWGTFQVSEYEDDRLADIISRPPSGTGHVTGYRDQDSGQELYYHTKSFSLSMGSRDKEAVKLKILVHNVHSRPDYLSNIQNYARIWDNTEVLLSKVKMRLLGAEGYSTSDNWVITCQHHGLCSRSISSPNYV</sequence>
<organism evidence="1">
    <name type="scientific">Trichophyton rubrum CBS 288.86</name>
    <dbReference type="NCBI Taxonomy" id="1215330"/>
    <lineage>
        <taxon>Eukaryota</taxon>
        <taxon>Fungi</taxon>
        <taxon>Dikarya</taxon>
        <taxon>Ascomycota</taxon>
        <taxon>Pezizomycotina</taxon>
        <taxon>Eurotiomycetes</taxon>
        <taxon>Eurotiomycetidae</taxon>
        <taxon>Onygenales</taxon>
        <taxon>Arthrodermataceae</taxon>
        <taxon>Trichophyton</taxon>
    </lineage>
</organism>
<gene>
    <name evidence="1" type="ORF">H103_02507</name>
</gene>
<accession>A0A022W941</accession>
<protein>
    <submittedName>
        <fullName evidence="1">Uncharacterized protein</fullName>
    </submittedName>
</protein>
<dbReference type="Proteomes" id="UP000023758">
    <property type="component" value="Unassembled WGS sequence"/>
</dbReference>
<dbReference type="HOGENOM" id="CLU_1856728_0_0_1"/>